<evidence type="ECO:0000313" key="2">
    <source>
        <dbReference type="EMBL" id="CAB1458608.1"/>
    </source>
</evidence>
<dbReference type="AlphaFoldDB" id="A0A9N7Z7T3"/>
<dbReference type="EMBL" id="CADEAL010004395">
    <property type="protein sequence ID" value="CAB1458608.1"/>
    <property type="molecule type" value="Genomic_DNA"/>
</dbReference>
<keyword evidence="3" id="KW-1185">Reference proteome</keyword>
<protein>
    <submittedName>
        <fullName evidence="2">Uncharacterized protein</fullName>
    </submittedName>
</protein>
<organism evidence="2 3">
    <name type="scientific">Pleuronectes platessa</name>
    <name type="common">European plaice</name>
    <dbReference type="NCBI Taxonomy" id="8262"/>
    <lineage>
        <taxon>Eukaryota</taxon>
        <taxon>Metazoa</taxon>
        <taxon>Chordata</taxon>
        <taxon>Craniata</taxon>
        <taxon>Vertebrata</taxon>
        <taxon>Euteleostomi</taxon>
        <taxon>Actinopterygii</taxon>
        <taxon>Neopterygii</taxon>
        <taxon>Teleostei</taxon>
        <taxon>Neoteleostei</taxon>
        <taxon>Acanthomorphata</taxon>
        <taxon>Carangaria</taxon>
        <taxon>Pleuronectiformes</taxon>
        <taxon>Pleuronectoidei</taxon>
        <taxon>Pleuronectidae</taxon>
        <taxon>Pleuronectes</taxon>
    </lineage>
</organism>
<evidence type="ECO:0000313" key="3">
    <source>
        <dbReference type="Proteomes" id="UP001153269"/>
    </source>
</evidence>
<proteinExistence type="predicted"/>
<comment type="caution">
    <text evidence="2">The sequence shown here is derived from an EMBL/GenBank/DDBJ whole genome shotgun (WGS) entry which is preliminary data.</text>
</comment>
<name>A0A9N7Z7T3_PLEPL</name>
<evidence type="ECO:0000256" key="1">
    <source>
        <dbReference type="SAM" id="MobiDB-lite"/>
    </source>
</evidence>
<feature type="region of interest" description="Disordered" evidence="1">
    <location>
        <begin position="1"/>
        <end position="32"/>
    </location>
</feature>
<sequence>MAPSPPAVPHRVSCHARRETEGRNTNAPPSPRDLDGVCLISQSLEALITGLILNRTGQGSSFVRPSQTCEVIQLLGLTRSRSLGLTELILYPLERALLNTRAPQSHSGELSSPSQSCWACVSPNGRRCNYRMTEAENFVFPFRNRSWKRGSDSSIDWSSLSSKDDIFFNVNKPPLLHLHHHHHHQHHPSPRYCSPTAALITSGIAGAE</sequence>
<accession>A0A9N7Z7T3</accession>
<dbReference type="Proteomes" id="UP001153269">
    <property type="component" value="Unassembled WGS sequence"/>
</dbReference>
<gene>
    <name evidence="2" type="ORF">PLEPLA_LOCUS46438</name>
</gene>
<reference evidence="2" key="1">
    <citation type="submission" date="2020-03" db="EMBL/GenBank/DDBJ databases">
        <authorList>
            <person name="Weist P."/>
        </authorList>
    </citation>
    <scope>NUCLEOTIDE SEQUENCE</scope>
</reference>